<evidence type="ECO:0000313" key="2">
    <source>
        <dbReference type="EMBL" id="HIR90038.1"/>
    </source>
</evidence>
<feature type="domain" description="PIN" evidence="1">
    <location>
        <begin position="2"/>
        <end position="157"/>
    </location>
</feature>
<protein>
    <submittedName>
        <fullName evidence="2">PIN domain-containing protein</fullName>
    </submittedName>
</protein>
<dbReference type="SUPFAM" id="SSF88723">
    <property type="entry name" value="PIN domain-like"/>
    <property type="match status" value="1"/>
</dbReference>
<proteinExistence type="predicted"/>
<gene>
    <name evidence="2" type="ORF">IAC96_13930</name>
</gene>
<evidence type="ECO:0000313" key="3">
    <source>
        <dbReference type="Proteomes" id="UP000824201"/>
    </source>
</evidence>
<dbReference type="InterPro" id="IPR029060">
    <property type="entry name" value="PIN-like_dom_sf"/>
</dbReference>
<dbReference type="AlphaFoldDB" id="A0A9D1EHJ0"/>
<dbReference type="EMBL" id="DVHN01000196">
    <property type="protein sequence ID" value="HIR90038.1"/>
    <property type="molecule type" value="Genomic_DNA"/>
</dbReference>
<accession>A0A9D1EHJ0</accession>
<evidence type="ECO:0000259" key="1">
    <source>
        <dbReference type="Pfam" id="PF01850"/>
    </source>
</evidence>
<dbReference type="Gene3D" id="3.40.50.1010">
    <property type="entry name" value="5'-nuclease"/>
    <property type="match status" value="1"/>
</dbReference>
<dbReference type="InterPro" id="IPR002716">
    <property type="entry name" value="PIN_dom"/>
</dbReference>
<reference evidence="2" key="1">
    <citation type="submission" date="2020-10" db="EMBL/GenBank/DDBJ databases">
        <authorList>
            <person name="Gilroy R."/>
        </authorList>
    </citation>
    <scope>NUCLEOTIDE SEQUENCE</scope>
    <source>
        <strain evidence="2">ChiW13-3771</strain>
    </source>
</reference>
<dbReference type="Proteomes" id="UP000824201">
    <property type="component" value="Unassembled WGS sequence"/>
</dbReference>
<dbReference type="Pfam" id="PF01850">
    <property type="entry name" value="PIN"/>
    <property type="match status" value="1"/>
</dbReference>
<organism evidence="2 3">
    <name type="scientific">Candidatus Fimimorpha faecalis</name>
    <dbReference type="NCBI Taxonomy" id="2840824"/>
    <lineage>
        <taxon>Bacteria</taxon>
        <taxon>Bacillati</taxon>
        <taxon>Bacillota</taxon>
        <taxon>Clostridia</taxon>
        <taxon>Eubacteriales</taxon>
        <taxon>Candidatus Fimimorpha</taxon>
    </lineage>
</organism>
<comment type="caution">
    <text evidence="2">The sequence shown here is derived from an EMBL/GenBank/DDBJ whole genome shotgun (WGS) entry which is preliminary data.</text>
</comment>
<reference evidence="2" key="2">
    <citation type="journal article" date="2021" name="PeerJ">
        <title>Extensive microbial diversity within the chicken gut microbiome revealed by metagenomics and culture.</title>
        <authorList>
            <person name="Gilroy R."/>
            <person name="Ravi A."/>
            <person name="Getino M."/>
            <person name="Pursley I."/>
            <person name="Horton D.L."/>
            <person name="Alikhan N.F."/>
            <person name="Baker D."/>
            <person name="Gharbi K."/>
            <person name="Hall N."/>
            <person name="Watson M."/>
            <person name="Adriaenssens E.M."/>
            <person name="Foster-Nyarko E."/>
            <person name="Jarju S."/>
            <person name="Secka A."/>
            <person name="Antonio M."/>
            <person name="Oren A."/>
            <person name="Chaudhuri R.R."/>
            <person name="La Ragione R."/>
            <person name="Hildebrand F."/>
            <person name="Pallen M.J."/>
        </authorList>
    </citation>
    <scope>NUCLEOTIDE SEQUENCE</scope>
    <source>
        <strain evidence="2">ChiW13-3771</strain>
    </source>
</reference>
<name>A0A9D1EHJ0_9FIRM</name>
<sequence>MIFLDTCVWIELLGVRSPIKTHEKRQATAASELLETILTTKKKIITCKEQLIELVSAIEKVTMRTVNQERKKKNLPGIGNLKEFRQLNEFQNTKRLCETIVNDVTHFAEIHNIGNYDMSSIIQRLDLADINDCLYFDYCTKENVDFYTFDSDLKNLGNNRQLHCFLAAENKWS</sequence>